<organism evidence="9 10">
    <name type="scientific">Celerinatantimonas diazotrophica</name>
    <dbReference type="NCBI Taxonomy" id="412034"/>
    <lineage>
        <taxon>Bacteria</taxon>
        <taxon>Pseudomonadati</taxon>
        <taxon>Pseudomonadota</taxon>
        <taxon>Gammaproteobacteria</taxon>
        <taxon>Celerinatantimonadaceae</taxon>
        <taxon>Celerinatantimonas</taxon>
    </lineage>
</organism>
<dbReference type="SUPFAM" id="SSF52151">
    <property type="entry name" value="FabD/lysophospholipase-like"/>
    <property type="match status" value="1"/>
</dbReference>
<dbReference type="EMBL" id="SMGD01000012">
    <property type="protein sequence ID" value="TCK58107.1"/>
    <property type="molecule type" value="Genomic_DNA"/>
</dbReference>
<dbReference type="GO" id="GO:0005829">
    <property type="term" value="C:cytosol"/>
    <property type="evidence" value="ECO:0007669"/>
    <property type="project" value="TreeGrafter"/>
</dbReference>
<dbReference type="GO" id="GO:0004314">
    <property type="term" value="F:[acyl-carrier-protein] S-malonyltransferase activity"/>
    <property type="evidence" value="ECO:0007669"/>
    <property type="project" value="UniProtKB-EC"/>
</dbReference>
<evidence type="ECO:0000256" key="2">
    <source>
        <dbReference type="ARBA" id="ARBA00018953"/>
    </source>
</evidence>
<dbReference type="AlphaFoldDB" id="A0A4R1K2N8"/>
<comment type="caution">
    <text evidence="9">The sequence shown here is derived from an EMBL/GenBank/DDBJ whole genome shotgun (WGS) entry which is preliminary data.</text>
</comment>
<sequence>MKVIFTFPGQGPQYIDMLDDLPHHDITQARLQQACEILNEDVLELDTAAALKNTRAVQLCLLMSGVIHSDIMLSQGIIPDMTCGLSIGAFAAAVVCGALDFSDALTIVALRGQLMQDAYPQDYGLSAIKGLFIDQVEAIVQQINRPETPLYLANINAEQQLVVAGNEVAMQKVIELAKAHGGGGTRLQVSVPSHCELLNKPAQELAQAMAQVSFHRPQYAYLSGSTGRVLWQADKIRDDLAMNMARQVKWNEAMLSAYQRDVRLAVECPPGSILTRLTKPVMVDGEALSVSQTPFETIQTLAKRTHQARY</sequence>
<keyword evidence="10" id="KW-1185">Reference proteome</keyword>
<evidence type="ECO:0000256" key="6">
    <source>
        <dbReference type="PIRNR" id="PIRNR000446"/>
    </source>
</evidence>
<keyword evidence="3 6" id="KW-0808">Transferase</keyword>
<evidence type="ECO:0000313" key="10">
    <source>
        <dbReference type="Proteomes" id="UP000295565"/>
    </source>
</evidence>
<dbReference type="InterPro" id="IPR016036">
    <property type="entry name" value="Malonyl_transacylase_ACP-bd"/>
</dbReference>
<dbReference type="PANTHER" id="PTHR42681:SF1">
    <property type="entry name" value="MALONYL-COA-ACYL CARRIER PROTEIN TRANSACYLASE, MITOCHONDRIAL"/>
    <property type="match status" value="1"/>
</dbReference>
<dbReference type="Gene3D" id="3.30.70.250">
    <property type="entry name" value="Malonyl-CoA ACP transacylase, ACP-binding"/>
    <property type="match status" value="1"/>
</dbReference>
<dbReference type="GO" id="GO:0006633">
    <property type="term" value="P:fatty acid biosynthetic process"/>
    <property type="evidence" value="ECO:0007669"/>
    <property type="project" value="TreeGrafter"/>
</dbReference>
<dbReference type="SUPFAM" id="SSF55048">
    <property type="entry name" value="Probable ACP-binding domain of malonyl-CoA ACP transacylase"/>
    <property type="match status" value="1"/>
</dbReference>
<gene>
    <name evidence="9" type="ORF">EV690_1815</name>
</gene>
<dbReference type="Proteomes" id="UP000295565">
    <property type="component" value="Unassembled WGS sequence"/>
</dbReference>
<dbReference type="RefSeq" id="WP_131912619.1">
    <property type="nucleotide sequence ID" value="NZ_OU594967.1"/>
</dbReference>
<keyword evidence="4 6" id="KW-0012">Acyltransferase</keyword>
<comment type="catalytic activity">
    <reaction evidence="5 6">
        <text>holo-[ACP] + malonyl-CoA = malonyl-[ACP] + CoA</text>
        <dbReference type="Rhea" id="RHEA:41792"/>
        <dbReference type="Rhea" id="RHEA-COMP:9623"/>
        <dbReference type="Rhea" id="RHEA-COMP:9685"/>
        <dbReference type="ChEBI" id="CHEBI:57287"/>
        <dbReference type="ChEBI" id="CHEBI:57384"/>
        <dbReference type="ChEBI" id="CHEBI:64479"/>
        <dbReference type="ChEBI" id="CHEBI:78449"/>
        <dbReference type="EC" id="2.3.1.39"/>
    </reaction>
</comment>
<feature type="active site" evidence="7">
    <location>
        <position position="194"/>
    </location>
</feature>
<dbReference type="InterPro" id="IPR016035">
    <property type="entry name" value="Acyl_Trfase/lysoPLipase"/>
</dbReference>
<name>A0A4R1K2N8_9GAMM</name>
<dbReference type="InterPro" id="IPR050858">
    <property type="entry name" value="Mal-CoA-ACP_Trans/PKS_FabD"/>
</dbReference>
<dbReference type="InterPro" id="IPR014043">
    <property type="entry name" value="Acyl_transferase_dom"/>
</dbReference>
<accession>A0A4R1K2N8</accession>
<feature type="active site" evidence="7">
    <location>
        <position position="86"/>
    </location>
</feature>
<dbReference type="InterPro" id="IPR017554">
    <property type="entry name" value="Malonate_deCOase_MdcHsu"/>
</dbReference>
<dbReference type="PANTHER" id="PTHR42681">
    <property type="entry name" value="MALONYL-COA-ACYL CARRIER PROTEIN TRANSACYLASE, MITOCHONDRIAL"/>
    <property type="match status" value="1"/>
</dbReference>
<dbReference type="OrthoDB" id="9808564at2"/>
<evidence type="ECO:0000313" key="9">
    <source>
        <dbReference type="EMBL" id="TCK58107.1"/>
    </source>
</evidence>
<dbReference type="InterPro" id="IPR001227">
    <property type="entry name" value="Ac_transferase_dom_sf"/>
</dbReference>
<reference evidence="9 10" key="1">
    <citation type="submission" date="2019-03" db="EMBL/GenBank/DDBJ databases">
        <title>Genomic Encyclopedia of Type Strains, Phase IV (KMG-IV): sequencing the most valuable type-strain genomes for metagenomic binning, comparative biology and taxonomic classification.</title>
        <authorList>
            <person name="Goeker M."/>
        </authorList>
    </citation>
    <scope>NUCLEOTIDE SEQUENCE [LARGE SCALE GENOMIC DNA]</scope>
    <source>
        <strain evidence="9 10">DSM 18577</strain>
    </source>
</reference>
<protein>
    <recommendedName>
        <fullName evidence="2 6">Malonyl CoA-acyl carrier protein transacylase</fullName>
        <ecNumber evidence="1 6">2.3.1.39</ecNumber>
    </recommendedName>
</protein>
<evidence type="ECO:0000256" key="7">
    <source>
        <dbReference type="PIRSR" id="PIRSR000446-1"/>
    </source>
</evidence>
<dbReference type="PIRSF" id="PIRSF000446">
    <property type="entry name" value="Mct"/>
    <property type="match status" value="1"/>
</dbReference>
<dbReference type="Pfam" id="PF00698">
    <property type="entry name" value="Acyl_transf_1"/>
    <property type="match status" value="1"/>
</dbReference>
<evidence type="ECO:0000256" key="5">
    <source>
        <dbReference type="ARBA" id="ARBA00048462"/>
    </source>
</evidence>
<evidence type="ECO:0000256" key="1">
    <source>
        <dbReference type="ARBA" id="ARBA00013258"/>
    </source>
</evidence>
<dbReference type="Gene3D" id="3.40.366.10">
    <property type="entry name" value="Malonyl-Coenzyme A Acyl Carrier Protein, domain 2"/>
    <property type="match status" value="1"/>
</dbReference>
<proteinExistence type="inferred from homology"/>
<dbReference type="SMART" id="SM00827">
    <property type="entry name" value="PKS_AT"/>
    <property type="match status" value="1"/>
</dbReference>
<dbReference type="EC" id="2.3.1.39" evidence="1 6"/>
<feature type="domain" description="Malonyl-CoA:ACP transacylase (MAT)" evidence="8">
    <location>
        <begin position="6"/>
        <end position="305"/>
    </location>
</feature>
<dbReference type="NCBIfam" id="TIGR03131">
    <property type="entry name" value="malonate_mdcH"/>
    <property type="match status" value="1"/>
</dbReference>
<dbReference type="InterPro" id="IPR024925">
    <property type="entry name" value="Malonyl_CoA-ACP_transAc"/>
</dbReference>
<evidence type="ECO:0000259" key="8">
    <source>
        <dbReference type="SMART" id="SM00827"/>
    </source>
</evidence>
<comment type="similarity">
    <text evidence="6">Belongs to the fabD family.</text>
</comment>
<evidence type="ECO:0000256" key="4">
    <source>
        <dbReference type="ARBA" id="ARBA00023315"/>
    </source>
</evidence>
<evidence type="ECO:0000256" key="3">
    <source>
        <dbReference type="ARBA" id="ARBA00022679"/>
    </source>
</evidence>